<name>A0A1I2EA14_9BACI</name>
<gene>
    <name evidence="6" type="ORF">SAMN05192532_105176</name>
</gene>
<dbReference type="Pfam" id="PF04140">
    <property type="entry name" value="ICMT"/>
    <property type="match status" value="1"/>
</dbReference>
<dbReference type="PANTHER" id="PTHR43847">
    <property type="entry name" value="BLL3993 PROTEIN"/>
    <property type="match status" value="1"/>
</dbReference>
<evidence type="ECO:0000256" key="4">
    <source>
        <dbReference type="ARBA" id="ARBA00023136"/>
    </source>
</evidence>
<dbReference type="GO" id="GO:0016020">
    <property type="term" value="C:membrane"/>
    <property type="evidence" value="ECO:0007669"/>
    <property type="project" value="UniProtKB-SubCell"/>
</dbReference>
<organism evidence="6 7">
    <name type="scientific">Alteribacillus iranensis</name>
    <dbReference type="NCBI Taxonomy" id="930128"/>
    <lineage>
        <taxon>Bacteria</taxon>
        <taxon>Bacillati</taxon>
        <taxon>Bacillota</taxon>
        <taxon>Bacilli</taxon>
        <taxon>Bacillales</taxon>
        <taxon>Bacillaceae</taxon>
        <taxon>Alteribacillus</taxon>
    </lineage>
</organism>
<dbReference type="Proteomes" id="UP000199516">
    <property type="component" value="Unassembled WGS sequence"/>
</dbReference>
<dbReference type="InterPro" id="IPR052527">
    <property type="entry name" value="Metal_cation-efflux_comp"/>
</dbReference>
<dbReference type="RefSeq" id="WP_322787614.1">
    <property type="nucleotide sequence ID" value="NZ_FONT01000005.1"/>
</dbReference>
<dbReference type="GO" id="GO:0004671">
    <property type="term" value="F:protein C-terminal S-isoprenylcysteine carboxyl O-methyltransferase activity"/>
    <property type="evidence" value="ECO:0007669"/>
    <property type="project" value="InterPro"/>
</dbReference>
<feature type="transmembrane region" description="Helical" evidence="5">
    <location>
        <begin position="69"/>
        <end position="88"/>
    </location>
</feature>
<evidence type="ECO:0000256" key="3">
    <source>
        <dbReference type="ARBA" id="ARBA00022989"/>
    </source>
</evidence>
<keyword evidence="6" id="KW-0808">Transferase</keyword>
<keyword evidence="2 5" id="KW-0812">Transmembrane</keyword>
<keyword evidence="6" id="KW-0489">Methyltransferase</keyword>
<dbReference type="STRING" id="930128.SAMN05192532_105176"/>
<keyword evidence="7" id="KW-1185">Reference proteome</keyword>
<protein>
    <submittedName>
        <fullName evidence="6">15-methylpalmitoyl-4-hydroxy-2-pyrone 4-O-methyltransferase</fullName>
    </submittedName>
</protein>
<evidence type="ECO:0000256" key="1">
    <source>
        <dbReference type="ARBA" id="ARBA00004141"/>
    </source>
</evidence>
<feature type="transmembrane region" description="Helical" evidence="5">
    <location>
        <begin position="42"/>
        <end position="62"/>
    </location>
</feature>
<keyword evidence="4 5" id="KW-0472">Membrane</keyword>
<dbReference type="EMBL" id="FONT01000005">
    <property type="protein sequence ID" value="SFE89080.1"/>
    <property type="molecule type" value="Genomic_DNA"/>
</dbReference>
<evidence type="ECO:0000313" key="7">
    <source>
        <dbReference type="Proteomes" id="UP000199516"/>
    </source>
</evidence>
<keyword evidence="3 5" id="KW-1133">Transmembrane helix</keyword>
<dbReference type="InterPro" id="IPR007269">
    <property type="entry name" value="ICMT_MeTrfase"/>
</dbReference>
<reference evidence="6 7" key="1">
    <citation type="submission" date="2016-10" db="EMBL/GenBank/DDBJ databases">
        <authorList>
            <person name="de Groot N.N."/>
        </authorList>
    </citation>
    <scope>NUCLEOTIDE SEQUENCE [LARGE SCALE GENOMIC DNA]</scope>
    <source>
        <strain evidence="6 7">DSM 23995</strain>
    </source>
</reference>
<dbReference type="Gene3D" id="1.20.120.1630">
    <property type="match status" value="1"/>
</dbReference>
<accession>A0A1I2EA14</accession>
<dbReference type="AlphaFoldDB" id="A0A1I2EA14"/>
<evidence type="ECO:0000313" key="6">
    <source>
        <dbReference type="EMBL" id="SFE89080.1"/>
    </source>
</evidence>
<dbReference type="GO" id="GO:0032259">
    <property type="term" value="P:methylation"/>
    <property type="evidence" value="ECO:0007669"/>
    <property type="project" value="UniProtKB-KW"/>
</dbReference>
<proteinExistence type="predicted"/>
<feature type="transmembrane region" description="Helical" evidence="5">
    <location>
        <begin position="123"/>
        <end position="156"/>
    </location>
</feature>
<sequence length="179" mass="20289">MMVLFIVLISVVICQRLAEVVYARHNEKRMKQEGAVEVGASHYKWIVMLHVLFFLSLLFEVLGKGASLGVGWPLFLFVFLVAQGLRVWTLMSLGKFWNTKIIVLPGAKRVTKGPYQWLPHPNYVIVALEIISLPLIFGAWITSFLFTISNALLLLLVRIPAEEKALEKLEQPEEKGISK</sequence>
<evidence type="ECO:0000256" key="2">
    <source>
        <dbReference type="ARBA" id="ARBA00022692"/>
    </source>
</evidence>
<comment type="subcellular location">
    <subcellularLocation>
        <location evidence="1">Membrane</location>
        <topology evidence="1">Multi-pass membrane protein</topology>
    </subcellularLocation>
</comment>
<dbReference type="PANTHER" id="PTHR43847:SF1">
    <property type="entry name" value="BLL3993 PROTEIN"/>
    <property type="match status" value="1"/>
</dbReference>
<evidence type="ECO:0000256" key="5">
    <source>
        <dbReference type="SAM" id="Phobius"/>
    </source>
</evidence>